<protein>
    <submittedName>
        <fullName evidence="1">Uncharacterized protein</fullName>
    </submittedName>
</protein>
<organism evidence="1 2">
    <name type="scientific">Plasmodium falciparum FCH/4</name>
    <dbReference type="NCBI Taxonomy" id="1036724"/>
    <lineage>
        <taxon>Eukaryota</taxon>
        <taxon>Sar</taxon>
        <taxon>Alveolata</taxon>
        <taxon>Apicomplexa</taxon>
        <taxon>Aconoidasida</taxon>
        <taxon>Haemosporida</taxon>
        <taxon>Plasmodiidae</taxon>
        <taxon>Plasmodium</taxon>
        <taxon>Plasmodium (Laverania)</taxon>
    </lineage>
</organism>
<dbReference type="Proteomes" id="UP000030656">
    <property type="component" value="Unassembled WGS sequence"/>
</dbReference>
<gene>
    <name evidence="1" type="ORF">PFFCH_03385</name>
</gene>
<evidence type="ECO:0000313" key="1">
    <source>
        <dbReference type="EMBL" id="ETW29183.1"/>
    </source>
</evidence>
<proteinExistence type="predicted"/>
<accession>A0A024VLL7</accession>
<reference evidence="1 2" key="1">
    <citation type="submission" date="2013-02" db="EMBL/GenBank/DDBJ databases">
        <title>The Genome Annotation of Plasmodium falciparum FCH/4.</title>
        <authorList>
            <consortium name="The Broad Institute Genome Sequencing Platform"/>
            <consortium name="The Broad Institute Genome Sequencing Center for Infectious Disease"/>
            <person name="Neafsey D."/>
            <person name="Hoffman S."/>
            <person name="Volkman S."/>
            <person name="Rosenthal P."/>
            <person name="Walker B."/>
            <person name="Young S.K."/>
            <person name="Zeng Q."/>
            <person name="Gargeya S."/>
            <person name="Fitzgerald M."/>
            <person name="Haas B."/>
            <person name="Abouelleil A."/>
            <person name="Allen A.W."/>
            <person name="Alvarado L."/>
            <person name="Arachchi H.M."/>
            <person name="Berlin A.M."/>
            <person name="Chapman S.B."/>
            <person name="Gainer-Dewar J."/>
            <person name="Goldberg J."/>
            <person name="Griggs A."/>
            <person name="Gujja S."/>
            <person name="Hansen M."/>
            <person name="Howarth C."/>
            <person name="Imamovic A."/>
            <person name="Ireland A."/>
            <person name="Larimer J."/>
            <person name="McCowan C."/>
            <person name="Murphy C."/>
            <person name="Pearson M."/>
            <person name="Poon T.W."/>
            <person name="Priest M."/>
            <person name="Roberts A."/>
            <person name="Saif S."/>
            <person name="Shea T."/>
            <person name="Sisk P."/>
            <person name="Sykes S."/>
            <person name="Wortman J."/>
            <person name="Nusbaum C."/>
            <person name="Birren B."/>
        </authorList>
    </citation>
    <scope>NUCLEOTIDE SEQUENCE [LARGE SCALE GENOMIC DNA]</scope>
    <source>
        <strain evidence="1 2">FCH/4</strain>
    </source>
</reference>
<dbReference type="AlphaFoldDB" id="A0A024VLL7"/>
<sequence>MWVGEETRRRRSFCDKQTHNYPYDGKYKKYENYGNLESLPNDEYRNILNVQHLNSNYNKWEQEKDILYEESESSQLYIYIFIYMNYRNNF</sequence>
<dbReference type="EMBL" id="KI927985">
    <property type="protein sequence ID" value="ETW29183.1"/>
    <property type="molecule type" value="Genomic_DNA"/>
</dbReference>
<reference evidence="1 2" key="2">
    <citation type="submission" date="2013-02" db="EMBL/GenBank/DDBJ databases">
        <title>The Genome Sequence of Plasmodium falciparum FCH/4.</title>
        <authorList>
            <consortium name="The Broad Institute Genome Sequencing Platform"/>
            <consortium name="The Broad Institute Genome Sequencing Center for Infectious Disease"/>
            <person name="Neafsey D."/>
            <person name="Cheeseman I."/>
            <person name="Volkman S."/>
            <person name="Adams J."/>
            <person name="Walker B."/>
            <person name="Young S.K."/>
            <person name="Zeng Q."/>
            <person name="Gargeya S."/>
            <person name="Fitzgerald M."/>
            <person name="Haas B."/>
            <person name="Abouelleil A."/>
            <person name="Alvarado L."/>
            <person name="Arachchi H.M."/>
            <person name="Berlin A.M."/>
            <person name="Chapman S.B."/>
            <person name="Dewar J."/>
            <person name="Goldberg J."/>
            <person name="Griggs A."/>
            <person name="Gujja S."/>
            <person name="Hansen M."/>
            <person name="Howarth C."/>
            <person name="Imamovic A."/>
            <person name="Larimer J."/>
            <person name="McCowan C."/>
            <person name="Murphy C."/>
            <person name="Neiman D."/>
            <person name="Pearson M."/>
            <person name="Priest M."/>
            <person name="Roberts A."/>
            <person name="Saif S."/>
            <person name="Shea T."/>
            <person name="Sisk P."/>
            <person name="Sykes S."/>
            <person name="Wortman J."/>
            <person name="Nusbaum C."/>
            <person name="Birren B."/>
        </authorList>
    </citation>
    <scope>NUCLEOTIDE SEQUENCE [LARGE SCALE GENOMIC DNA]</scope>
    <source>
        <strain evidence="1 2">FCH/4</strain>
    </source>
</reference>
<evidence type="ECO:0000313" key="2">
    <source>
        <dbReference type="Proteomes" id="UP000030656"/>
    </source>
</evidence>
<name>A0A024VLL7_PLAFA</name>